<dbReference type="PANTHER" id="PTHR33775">
    <property type="entry name" value="CARDIAC-ENRICHED FHL2-INTERACTING PROTEIN-RELATED"/>
    <property type="match status" value="1"/>
</dbReference>
<keyword evidence="4" id="KW-1185">Reference proteome</keyword>
<feature type="region of interest" description="Disordered" evidence="1">
    <location>
        <begin position="2109"/>
        <end position="2128"/>
    </location>
</feature>
<dbReference type="InterPro" id="IPR052303">
    <property type="entry name" value="CEFIP"/>
</dbReference>
<reference evidence="3" key="2">
    <citation type="submission" date="2025-08" db="UniProtKB">
        <authorList>
            <consortium name="Ensembl"/>
        </authorList>
    </citation>
    <scope>IDENTIFICATION</scope>
</reference>
<feature type="region of interest" description="Disordered" evidence="1">
    <location>
        <begin position="2387"/>
        <end position="2438"/>
    </location>
</feature>
<feature type="region of interest" description="Disordered" evidence="1">
    <location>
        <begin position="655"/>
        <end position="686"/>
    </location>
</feature>
<feature type="domain" description="DUF4585" evidence="2">
    <location>
        <begin position="2301"/>
        <end position="2373"/>
    </location>
</feature>
<feature type="compositionally biased region" description="Polar residues" evidence="1">
    <location>
        <begin position="655"/>
        <end position="666"/>
    </location>
</feature>
<evidence type="ECO:0000313" key="4">
    <source>
        <dbReference type="Proteomes" id="UP000694580"/>
    </source>
</evidence>
<dbReference type="RefSeq" id="XP_028826192.1">
    <property type="nucleotide sequence ID" value="XM_028970359.1"/>
</dbReference>
<reference evidence="3 4" key="1">
    <citation type="submission" date="2020-06" db="EMBL/GenBank/DDBJ databases">
        <authorList>
            <consortium name="Wellcome Sanger Institute Data Sharing"/>
        </authorList>
    </citation>
    <scope>NUCLEOTIDE SEQUENCE [LARGE SCALE GENOMIC DNA]</scope>
</reference>
<feature type="region of interest" description="Disordered" evidence="1">
    <location>
        <begin position="2192"/>
        <end position="2225"/>
    </location>
</feature>
<feature type="region of interest" description="Disordered" evidence="1">
    <location>
        <begin position="1756"/>
        <end position="1840"/>
    </location>
</feature>
<feature type="compositionally biased region" description="Basic and acidic residues" evidence="1">
    <location>
        <begin position="1069"/>
        <end position="1078"/>
    </location>
</feature>
<evidence type="ECO:0000313" key="3">
    <source>
        <dbReference type="Ensembl" id="ENSDCDP00010051224.1"/>
    </source>
</evidence>
<feature type="compositionally biased region" description="Basic and acidic residues" evidence="1">
    <location>
        <begin position="1456"/>
        <end position="1474"/>
    </location>
</feature>
<feature type="compositionally biased region" description="Basic and acidic residues" evidence="1">
    <location>
        <begin position="1820"/>
        <end position="1840"/>
    </location>
</feature>
<dbReference type="PANTHER" id="PTHR33775:SF2">
    <property type="entry name" value="CARDIAC-ENRICHED FHL2-INTERACTING PROTEIN"/>
    <property type="match status" value="1"/>
</dbReference>
<dbReference type="GO" id="GO:0070886">
    <property type="term" value="P:positive regulation of calcineurin-NFAT signaling cascade"/>
    <property type="evidence" value="ECO:0007669"/>
    <property type="project" value="TreeGrafter"/>
</dbReference>
<gene>
    <name evidence="3" type="primary">c2h10orf71</name>
</gene>
<feature type="compositionally biased region" description="Basic and acidic residues" evidence="1">
    <location>
        <begin position="1773"/>
        <end position="1783"/>
    </location>
</feature>
<dbReference type="GO" id="GO:0030018">
    <property type="term" value="C:Z disc"/>
    <property type="evidence" value="ECO:0007669"/>
    <property type="project" value="TreeGrafter"/>
</dbReference>
<dbReference type="RefSeq" id="XP_028826193.1">
    <property type="nucleotide sequence ID" value="XM_028970360.1"/>
</dbReference>
<dbReference type="Ensembl" id="ENSDCDT00010061675.1">
    <property type="protein sequence ID" value="ENSDCDP00010051224.1"/>
    <property type="gene ID" value="ENSDCDG00010030221.1"/>
</dbReference>
<accession>A0AAY4E1I9</accession>
<feature type="region of interest" description="Disordered" evidence="1">
    <location>
        <begin position="1936"/>
        <end position="1964"/>
    </location>
</feature>
<name>A0AAY4E1I9_9TELE</name>
<feature type="compositionally biased region" description="Basic and acidic residues" evidence="1">
    <location>
        <begin position="1085"/>
        <end position="1105"/>
    </location>
</feature>
<feature type="region of interest" description="Disordered" evidence="1">
    <location>
        <begin position="492"/>
        <end position="515"/>
    </location>
</feature>
<feature type="region of interest" description="Disordered" evidence="1">
    <location>
        <begin position="2025"/>
        <end position="2049"/>
    </location>
</feature>
<sequence length="2459" mass="277954">MTSLEKCHCGQQGSMQGHQKHSDGFSDCSSIGSFIDETDREVSSLTDRAFRSLCIGEEAIYNDVDVSTSPIVSQSFKAENNSISKNMAHQTLSLRFQQYGDFRDFMSKSATTFRESFTANAEHLQELQAMSLNQSNGMEEISCQQRQSSSRVSSLIKAFSSGEVLADGGIFTEAIATKDKYGSVKSQSLDRSALQSIQKELSEFSVYQNFKSQSFHPPRKKNQTSNEAGAVTQMGFTTSLMRPSKSGRFQSLNSNNFFLHSEFSPFQMWKDYSRFAFETHNISRAASSSDFHQWYNSPIYKEVLTTPPLQRSPYESMRSHTKPVENMINEVQCSRSLVMHKALAIEKRSESELASNGPLLRQNNHQTRRNLPASRPATASPISVRKRYPDSILFSTMGALHNVHKFHDGQTHHLQTPFNITQLLTPVLPIKQSTETSKAINESISTNTSSVAWHREAKQEPAVEITQQINSYKLRASKLLFNVKDNRKRVKSTYSPNTFRGNEITDYSKQSSKLESLEHKKSDSFSEISVQRMCLQEYPHDTLYPNIPTSHMQTTSTTLHQIYCNDGQSQGKCPDLLPQQENVLQNSPSNSPLHPDVLSMKTENGICGTQLSSTASTADHQANPHALSYTNTQNTLMHDYHYYHNTAAKIDAQLNEQSTDSSSCDTAGQEHTKKQQNVSKGREVLSVNDKSNKAVSLGIRGEIAALIEKDRQKKIDLEKTQNQQLEEGRHRNVLKNKDKHSYTGSLNFHSHSQQRASPINMFTKNIYEQPENNQKLPFSIKEIGNNEIITSTTFDQANKVIHPGRNTPFSTSDIKNRSSIPDKSHAPVSLKNEQYTFNQKKQWCMVPPHQINLNDDEPKMSYTKQRTQTTYECITSHMISPEMEHNNKHNTSEDKVTVHYEREKHPFSVKQEPSQTYVTNDKYSLQPVEEELLNINDIRGKELMRRECFKENKHGFTDVIQTNEPGENAAEMGKNKTVKDYKVISKKEIRQEISDKTDLIVPKGHGSALPVMFKDGEKICRAPSLRTQSKQEILTLRVKAHAQKEISALKERGFSLKYDPRSSPIGEPLKQRKTERFPAKLNHTQCKDVHKNKEHTKNPHNKEETVLSTSNQSVLQDRDAVTGGDASPSPKVRAPDKRPTRNEKEHTNSKIGADMVSTKPFREETDAASKALLDVRSTQKADENITVTDLTSSWNTITAVFCSDKQQSSKGFKTFMNDNTENSHQESPKFLMNICEGQPIDMKKRTKRPKANEHASKNAKHCEAREGLCVSAANCKGGTSKEGPNVLTNINSKNKLQTCSLDWKKIPADHNEFNNMQSDKIEATNVEELNEALTPVLNIYSEPNDIELKMDLQKHKITTDKNSGTKLPLGSSTEDSTLKEGIIYTKKEYYLNDISAENKLKMSSGNKMSDETESVKQGLRQLFSDPTRVCVEKTNVKKCSNDYEIVQKDPILQESGRYDKTTKRQEEPHKHNEKIGSNNTTETDESGYFFEIQSIVQVQVQENEDVKGLKGNVTVEDALGTLHADAMGTEKENHIDDVSEKAFPITVEPTMNDSLKHWMQSVKPGPTAATCTDNICPLENGSSLNMQISNEHVTTNHILREHQSNNQRHIVENKMEQPTPELLYEERQHQAGPKPFSQHSGVSNENDVVWKEEWKRQGKTAVQGNQDVSVALENPLTENKKVIKNYAPISSDITATAKVLALQEPQNQETHCNRESAAQRNTVKEKRMFYRNNDTDHAAKHRSDTQDICKMITDRKEKPVPMGKSKNWFSVNNKEKKSERFENSSEIGECSTLRETMENQSGESIHPKVKESPQSPSQNELRKNTESHVSEPVRKSSRCKEGFTRHEISALADYARLKVLPECDDGHILNNLHYTNTQIFYANSKQNDSFRQIADFDKLQRSRTTSKPDFQSEQVPLSPSISRAMLIDHVISMNHTSPSTKEAVQHSGGQGGQISHSPYRPLPLQVEGQSRDLSLFSQLSQNSSQESEMTQLLVEKNHESIDSNCEVDKDDLQYYIVNNTDTDKQSNQITYRNRSVHKPKPSSRPRKNEMDLTQKHINYKMSQPLCAPCSSPALGTLSMFREKENTSMATSLIKIPRTKFHGSCLQGDARERSQELEEKNESGELLTQHEPVLHCLPHAKDMVSDNASSEKHSLIMVPQSHSRQDMGIDNDKTHSGISIYFKDVDKCMPSIMGGNDDMSERPMSSCSFSDRASSKPPAVPPKTEKALRRAKHLTFRKIKKEETLMTMNNMARLEATPIRAVSSMPSSPSQLLPMHHSYGPIVPHTAQYHFGDGYGPGAQSIPMTQRKLLQDPCSGQYFMVDMPLHLKTKMFFDPITSKYVCLSVRQPAERVLSLSQTADVVKQRYILYPGFLPISVCSLPPARSSSQMSAPASLMKEQEKTEATSAPWSPEVNYQTRSTMAREYPGPETQYRNDEEKVDQRHLDIITMSELEDFAMESV</sequence>
<dbReference type="Proteomes" id="UP000694580">
    <property type="component" value="Chromosome 2"/>
</dbReference>
<dbReference type="GeneTree" id="ENSGT00730000111333"/>
<feature type="region of interest" description="Disordered" evidence="1">
    <location>
        <begin position="349"/>
        <end position="382"/>
    </location>
</feature>
<protein>
    <recommendedName>
        <fullName evidence="2">DUF4585 domain-containing protein</fullName>
    </recommendedName>
</protein>
<dbReference type="Pfam" id="PF15232">
    <property type="entry name" value="DUF4585"/>
    <property type="match status" value="1"/>
</dbReference>
<feature type="compositionally biased region" description="Basic and acidic residues" evidence="1">
    <location>
        <begin position="2109"/>
        <end position="2122"/>
    </location>
</feature>
<reference evidence="3" key="3">
    <citation type="submission" date="2025-09" db="UniProtKB">
        <authorList>
            <consortium name="Ensembl"/>
        </authorList>
    </citation>
    <scope>IDENTIFICATION</scope>
</reference>
<dbReference type="GeneID" id="114784732"/>
<feature type="region of interest" description="Disordered" evidence="1">
    <location>
        <begin position="799"/>
        <end position="826"/>
    </location>
</feature>
<feature type="compositionally biased region" description="Basic and acidic residues" evidence="1">
    <location>
        <begin position="1133"/>
        <end position="1148"/>
    </location>
</feature>
<organism evidence="3 4">
    <name type="scientific">Denticeps clupeoides</name>
    <name type="common">denticle herring</name>
    <dbReference type="NCBI Taxonomy" id="299321"/>
    <lineage>
        <taxon>Eukaryota</taxon>
        <taxon>Metazoa</taxon>
        <taxon>Chordata</taxon>
        <taxon>Craniata</taxon>
        <taxon>Vertebrata</taxon>
        <taxon>Euteleostomi</taxon>
        <taxon>Actinopterygii</taxon>
        <taxon>Neopterygii</taxon>
        <taxon>Teleostei</taxon>
        <taxon>Clupei</taxon>
        <taxon>Clupeiformes</taxon>
        <taxon>Denticipitoidei</taxon>
        <taxon>Denticipitidae</taxon>
        <taxon>Denticeps</taxon>
    </lineage>
</organism>
<proteinExistence type="predicted"/>
<feature type="compositionally biased region" description="Polar residues" evidence="1">
    <location>
        <begin position="1106"/>
        <end position="1115"/>
    </location>
</feature>
<feature type="region of interest" description="Disordered" evidence="1">
    <location>
        <begin position="1056"/>
        <end position="1150"/>
    </location>
</feature>
<dbReference type="CTD" id="141558631"/>
<feature type="compositionally biased region" description="Polar residues" evidence="1">
    <location>
        <begin position="2202"/>
        <end position="2211"/>
    </location>
</feature>
<dbReference type="InterPro" id="IPR027838">
    <property type="entry name" value="DUF4585"/>
</dbReference>
<evidence type="ECO:0000259" key="2">
    <source>
        <dbReference type="Pfam" id="PF15232"/>
    </source>
</evidence>
<feature type="region of interest" description="Disordered" evidence="1">
    <location>
        <begin position="1454"/>
        <end position="1483"/>
    </location>
</feature>
<feature type="compositionally biased region" description="Basic and acidic residues" evidence="1">
    <location>
        <begin position="814"/>
        <end position="825"/>
    </location>
</feature>
<feature type="compositionally biased region" description="Basic residues" evidence="1">
    <location>
        <begin position="2034"/>
        <end position="2045"/>
    </location>
</feature>
<evidence type="ECO:0000256" key="1">
    <source>
        <dbReference type="SAM" id="MobiDB-lite"/>
    </source>
</evidence>
<feature type="compositionally biased region" description="Polar residues" evidence="1">
    <location>
        <begin position="2403"/>
        <end position="2419"/>
    </location>
</feature>